<accession>A0AAD5U098</accession>
<feature type="compositionally biased region" description="Low complexity" evidence="1">
    <location>
        <begin position="143"/>
        <end position="154"/>
    </location>
</feature>
<gene>
    <name evidence="2" type="ORF">HK099_004443</name>
</gene>
<dbReference type="EMBL" id="JADGJW010000312">
    <property type="protein sequence ID" value="KAJ3220214.1"/>
    <property type="molecule type" value="Genomic_DNA"/>
</dbReference>
<feature type="region of interest" description="Disordered" evidence="1">
    <location>
        <begin position="203"/>
        <end position="247"/>
    </location>
</feature>
<evidence type="ECO:0000313" key="3">
    <source>
        <dbReference type="Proteomes" id="UP001211065"/>
    </source>
</evidence>
<proteinExistence type="predicted"/>
<dbReference type="Proteomes" id="UP001211065">
    <property type="component" value="Unassembled WGS sequence"/>
</dbReference>
<organism evidence="2 3">
    <name type="scientific">Clydaea vesicula</name>
    <dbReference type="NCBI Taxonomy" id="447962"/>
    <lineage>
        <taxon>Eukaryota</taxon>
        <taxon>Fungi</taxon>
        <taxon>Fungi incertae sedis</taxon>
        <taxon>Chytridiomycota</taxon>
        <taxon>Chytridiomycota incertae sedis</taxon>
        <taxon>Chytridiomycetes</taxon>
        <taxon>Lobulomycetales</taxon>
        <taxon>Lobulomycetaceae</taxon>
        <taxon>Clydaea</taxon>
    </lineage>
</organism>
<comment type="caution">
    <text evidence="2">The sequence shown here is derived from an EMBL/GenBank/DDBJ whole genome shotgun (WGS) entry which is preliminary data.</text>
</comment>
<feature type="region of interest" description="Disordered" evidence="1">
    <location>
        <begin position="140"/>
        <end position="161"/>
    </location>
</feature>
<evidence type="ECO:0000313" key="2">
    <source>
        <dbReference type="EMBL" id="KAJ3220214.1"/>
    </source>
</evidence>
<dbReference type="AlphaFoldDB" id="A0AAD5U098"/>
<protein>
    <submittedName>
        <fullName evidence="2">Uncharacterized protein</fullName>
    </submittedName>
</protein>
<keyword evidence="3" id="KW-1185">Reference proteome</keyword>
<name>A0AAD5U098_9FUNG</name>
<reference evidence="2" key="1">
    <citation type="submission" date="2020-05" db="EMBL/GenBank/DDBJ databases">
        <title>Phylogenomic resolution of chytrid fungi.</title>
        <authorList>
            <person name="Stajich J.E."/>
            <person name="Amses K."/>
            <person name="Simmons R."/>
            <person name="Seto K."/>
            <person name="Myers J."/>
            <person name="Bonds A."/>
            <person name="Quandt C.A."/>
            <person name="Barry K."/>
            <person name="Liu P."/>
            <person name="Grigoriev I."/>
            <person name="Longcore J.E."/>
            <person name="James T.Y."/>
        </authorList>
    </citation>
    <scope>NUCLEOTIDE SEQUENCE</scope>
    <source>
        <strain evidence="2">JEL0476</strain>
    </source>
</reference>
<evidence type="ECO:0000256" key="1">
    <source>
        <dbReference type="SAM" id="MobiDB-lite"/>
    </source>
</evidence>
<feature type="non-terminal residue" evidence="2">
    <location>
        <position position="247"/>
    </location>
</feature>
<feature type="compositionally biased region" description="Polar residues" evidence="1">
    <location>
        <begin position="220"/>
        <end position="232"/>
    </location>
</feature>
<sequence length="247" mass="27755">MTGYFLRSKSNLKVVENNDVSTTNKPDHIKLKTVKLKKPSKSHKNTIVDSYPHRNNQDEIVKLKRYSPYSSPPKIEKVLETTPVKQKKKVDLKQRLPKPKLKSKRAVDFFSTNLESNNSKLSVRTCDQVKLEELIENRASKDTTPPTSPVYSPTLKAGSSRENSISSVDDLVLFETESQAFFSKPNTAAVKSNFFQKLLLVKDAPSSPPPSKANMAVNLKSLNKKGSSIKKSTNSEKPKLARKNIKR</sequence>